<dbReference type="PANTHER" id="PTHR34777:SF1">
    <property type="entry name" value="VQ MOTIF-CONTAINING PROTEIN 10"/>
    <property type="match status" value="1"/>
</dbReference>
<dbReference type="AlphaFoldDB" id="A0A3L6DSJ8"/>
<proteinExistence type="predicted"/>
<protein>
    <recommendedName>
        <fullName evidence="2">VQ domain-containing protein</fullName>
    </recommendedName>
</protein>
<dbReference type="Proteomes" id="UP000251960">
    <property type="component" value="Chromosome 8"/>
</dbReference>
<organism evidence="3 4">
    <name type="scientific">Zea mays</name>
    <name type="common">Maize</name>
    <dbReference type="NCBI Taxonomy" id="4577"/>
    <lineage>
        <taxon>Eukaryota</taxon>
        <taxon>Viridiplantae</taxon>
        <taxon>Streptophyta</taxon>
        <taxon>Embryophyta</taxon>
        <taxon>Tracheophyta</taxon>
        <taxon>Spermatophyta</taxon>
        <taxon>Magnoliopsida</taxon>
        <taxon>Liliopsida</taxon>
        <taxon>Poales</taxon>
        <taxon>Poaceae</taxon>
        <taxon>PACMAD clade</taxon>
        <taxon>Panicoideae</taxon>
        <taxon>Andropogonodae</taxon>
        <taxon>Andropogoneae</taxon>
        <taxon>Tripsacinae</taxon>
        <taxon>Zea</taxon>
    </lineage>
</organism>
<evidence type="ECO:0000259" key="2">
    <source>
        <dbReference type="Pfam" id="PF05678"/>
    </source>
</evidence>
<feature type="domain" description="VQ" evidence="2">
    <location>
        <begin position="28"/>
        <end position="44"/>
    </location>
</feature>
<dbReference type="PANTHER" id="PTHR34777">
    <property type="entry name" value="VQ MOTIF-CONTAINING PROTEIN 10"/>
    <property type="match status" value="1"/>
</dbReference>
<comment type="caution">
    <text evidence="3">The sequence shown here is derived from an EMBL/GenBank/DDBJ whole genome shotgun (WGS) entry which is preliminary data.</text>
</comment>
<dbReference type="InterPro" id="IPR008889">
    <property type="entry name" value="VQ"/>
</dbReference>
<gene>
    <name evidence="3" type="ORF">Zm00014a_028215</name>
</gene>
<evidence type="ECO:0000313" key="3">
    <source>
        <dbReference type="EMBL" id="PWZ11560.1"/>
    </source>
</evidence>
<dbReference type="ExpressionAtlas" id="A0A3L6DSJ8">
    <property type="expression patterns" value="baseline and differential"/>
</dbReference>
<feature type="compositionally biased region" description="Low complexity" evidence="1">
    <location>
        <begin position="53"/>
        <end position="62"/>
    </location>
</feature>
<reference evidence="3 4" key="1">
    <citation type="journal article" date="2018" name="Nat. Genet.">
        <title>Extensive intraspecific gene order and gene structural variations between Mo17 and other maize genomes.</title>
        <authorList>
            <person name="Sun S."/>
            <person name="Zhou Y."/>
            <person name="Chen J."/>
            <person name="Shi J."/>
            <person name="Zhao H."/>
            <person name="Zhao H."/>
            <person name="Song W."/>
            <person name="Zhang M."/>
            <person name="Cui Y."/>
            <person name="Dong X."/>
            <person name="Liu H."/>
            <person name="Ma X."/>
            <person name="Jiao Y."/>
            <person name="Wang B."/>
            <person name="Wei X."/>
            <person name="Stein J.C."/>
            <person name="Glaubitz J.C."/>
            <person name="Lu F."/>
            <person name="Yu G."/>
            <person name="Liang C."/>
            <person name="Fengler K."/>
            <person name="Li B."/>
            <person name="Rafalski A."/>
            <person name="Schnable P.S."/>
            <person name="Ware D.H."/>
            <person name="Buckler E.S."/>
            <person name="Lai J."/>
        </authorList>
    </citation>
    <scope>NUCLEOTIDE SEQUENCE [LARGE SCALE GENOMIC DNA]</scope>
    <source>
        <strain evidence="4">cv. Missouri 17</strain>
        <tissue evidence="3">Seedling</tissue>
    </source>
</reference>
<evidence type="ECO:0000256" key="1">
    <source>
        <dbReference type="SAM" id="MobiDB-lite"/>
    </source>
</evidence>
<dbReference type="EMBL" id="NCVQ01000009">
    <property type="protein sequence ID" value="PWZ11560.1"/>
    <property type="molecule type" value="Genomic_DNA"/>
</dbReference>
<name>A0A3L6DSJ8_MAIZE</name>
<dbReference type="Pfam" id="PF05678">
    <property type="entry name" value="VQ"/>
    <property type="match status" value="1"/>
</dbReference>
<evidence type="ECO:0000313" key="4">
    <source>
        <dbReference type="Proteomes" id="UP000251960"/>
    </source>
</evidence>
<sequence length="84" mass="8667">MSARQDGSPNNPVTVRIIETVYVEAGTAADFKSVVQRLTGKDATAELPEESSSRPQSAQSSRVMGQAGSLGDRKAAAGASTGEK</sequence>
<dbReference type="InterPro" id="IPR039608">
    <property type="entry name" value="VQ_1/10"/>
</dbReference>
<accession>A0A3L6DSJ8</accession>
<feature type="region of interest" description="Disordered" evidence="1">
    <location>
        <begin position="42"/>
        <end position="84"/>
    </location>
</feature>